<protein>
    <submittedName>
        <fullName evidence="2">Uncharacterized protein</fullName>
    </submittedName>
</protein>
<proteinExistence type="predicted"/>
<reference evidence="2 3" key="1">
    <citation type="submission" date="2016-03" db="EMBL/GenBank/DDBJ databases">
        <title>EvidentialGene: Evidence-directed Construction of Genes on Genomes.</title>
        <authorList>
            <person name="Gilbert D.G."/>
            <person name="Choi J.-H."/>
            <person name="Mockaitis K."/>
            <person name="Colbourne J."/>
            <person name="Pfrender M."/>
        </authorList>
    </citation>
    <scope>NUCLEOTIDE SEQUENCE [LARGE SCALE GENOMIC DNA]</scope>
    <source>
        <strain evidence="2 3">Xinb3</strain>
        <tissue evidence="2">Complete organism</tissue>
    </source>
</reference>
<comment type="caution">
    <text evidence="2">The sequence shown here is derived from an EMBL/GenBank/DDBJ whole genome shotgun (WGS) entry which is preliminary data.</text>
</comment>
<name>A0A164EZ77_9CRUS</name>
<evidence type="ECO:0000313" key="2">
    <source>
        <dbReference type="EMBL" id="KZR97271.1"/>
    </source>
</evidence>
<dbReference type="Proteomes" id="UP000076858">
    <property type="component" value="Unassembled WGS sequence"/>
</dbReference>
<evidence type="ECO:0000313" key="3">
    <source>
        <dbReference type="Proteomes" id="UP000076858"/>
    </source>
</evidence>
<gene>
    <name evidence="2" type="ORF">APZ42_007947</name>
</gene>
<dbReference type="EMBL" id="LRGB01022051">
    <property type="protein sequence ID" value="KZR97271.1"/>
    <property type="molecule type" value="Genomic_DNA"/>
</dbReference>
<feature type="region of interest" description="Disordered" evidence="1">
    <location>
        <begin position="1"/>
        <end position="46"/>
    </location>
</feature>
<organism evidence="2 3">
    <name type="scientific">Daphnia magna</name>
    <dbReference type="NCBI Taxonomy" id="35525"/>
    <lineage>
        <taxon>Eukaryota</taxon>
        <taxon>Metazoa</taxon>
        <taxon>Ecdysozoa</taxon>
        <taxon>Arthropoda</taxon>
        <taxon>Crustacea</taxon>
        <taxon>Branchiopoda</taxon>
        <taxon>Diplostraca</taxon>
        <taxon>Cladocera</taxon>
        <taxon>Anomopoda</taxon>
        <taxon>Daphniidae</taxon>
        <taxon>Daphnia</taxon>
    </lineage>
</organism>
<dbReference type="AlphaFoldDB" id="A0A164EZ77"/>
<dbReference type="OrthoDB" id="6371824at2759"/>
<sequence length="155" mass="16917">MVRSSASSVPLVQDPPHNAPSQLPGQEIPQEPTLQADGGPDVTFDDEVTPCPSISSSLCNEISGYFTSGITTAQSKSISAEFSLSFEEGGFSLKPPRMDNYLLHRAKTKSMLKEVQNEDEALTKFQQKIMDITPPLIELAERVINFSDSQTENPS</sequence>
<keyword evidence="3" id="KW-1185">Reference proteome</keyword>
<evidence type="ECO:0000256" key="1">
    <source>
        <dbReference type="SAM" id="MobiDB-lite"/>
    </source>
</evidence>
<accession>A0A164EZ77</accession>
<feature type="non-terminal residue" evidence="2">
    <location>
        <position position="155"/>
    </location>
</feature>
<feature type="compositionally biased region" description="Polar residues" evidence="1">
    <location>
        <begin position="1"/>
        <end position="10"/>
    </location>
</feature>